<dbReference type="CDD" id="cd16913">
    <property type="entry name" value="YkuD_like"/>
    <property type="match status" value="1"/>
</dbReference>
<evidence type="ECO:0000313" key="9">
    <source>
        <dbReference type="EMBL" id="NID13346.1"/>
    </source>
</evidence>
<dbReference type="Pfam" id="PF03734">
    <property type="entry name" value="YkuD"/>
    <property type="match status" value="1"/>
</dbReference>
<gene>
    <name evidence="9" type="ORF">F7231_24460</name>
</gene>
<dbReference type="Gene3D" id="2.40.440.10">
    <property type="entry name" value="L,D-transpeptidase catalytic domain-like"/>
    <property type="match status" value="1"/>
</dbReference>
<keyword evidence="3" id="KW-0808">Transferase</keyword>
<evidence type="ECO:0000259" key="8">
    <source>
        <dbReference type="PROSITE" id="PS52029"/>
    </source>
</evidence>
<feature type="domain" description="L,D-TPase catalytic" evidence="8">
    <location>
        <begin position="162"/>
        <end position="336"/>
    </location>
</feature>
<name>A0ABX0QLI8_9BACT</name>
<reference evidence="10" key="2">
    <citation type="submission" date="2023-07" db="EMBL/GenBank/DDBJ databases">
        <authorList>
            <person name="Jung D.-H."/>
        </authorList>
    </citation>
    <scope>NUCLEOTIDE SEQUENCE [LARGE SCALE GENOMIC DNA]</scope>
    <source>
        <strain evidence="10">JA-25</strain>
    </source>
</reference>
<evidence type="ECO:0000256" key="6">
    <source>
        <dbReference type="ARBA" id="ARBA00023316"/>
    </source>
</evidence>
<comment type="pathway">
    <text evidence="1 7">Cell wall biogenesis; peptidoglycan biosynthesis.</text>
</comment>
<dbReference type="PANTHER" id="PTHR41533:SF2">
    <property type="entry name" value="BLR7131 PROTEIN"/>
    <property type="match status" value="1"/>
</dbReference>
<dbReference type="InterPro" id="IPR038063">
    <property type="entry name" value="Transpep_catalytic_dom"/>
</dbReference>
<dbReference type="PROSITE" id="PS52029">
    <property type="entry name" value="LD_TPASE"/>
    <property type="match status" value="1"/>
</dbReference>
<dbReference type="SUPFAM" id="SSF141523">
    <property type="entry name" value="L,D-transpeptidase catalytic domain-like"/>
    <property type="match status" value="1"/>
</dbReference>
<keyword evidence="4 7" id="KW-0133">Cell shape</keyword>
<evidence type="ECO:0000256" key="7">
    <source>
        <dbReference type="PROSITE-ProRule" id="PRU01373"/>
    </source>
</evidence>
<keyword evidence="5 7" id="KW-0573">Peptidoglycan synthesis</keyword>
<feature type="active site" description="Proton donor/acceptor" evidence="7">
    <location>
        <position position="295"/>
    </location>
</feature>
<dbReference type="InterPro" id="IPR005490">
    <property type="entry name" value="LD_TPept_cat_dom"/>
</dbReference>
<evidence type="ECO:0000256" key="4">
    <source>
        <dbReference type="ARBA" id="ARBA00022960"/>
    </source>
</evidence>
<evidence type="ECO:0000313" key="10">
    <source>
        <dbReference type="Proteomes" id="UP000606008"/>
    </source>
</evidence>
<dbReference type="InterPro" id="IPR052905">
    <property type="entry name" value="LD-transpeptidase_YkuD-like"/>
</dbReference>
<evidence type="ECO:0000256" key="1">
    <source>
        <dbReference type="ARBA" id="ARBA00004752"/>
    </source>
</evidence>
<accession>A0ABX0QLI8</accession>
<evidence type="ECO:0000256" key="3">
    <source>
        <dbReference type="ARBA" id="ARBA00022679"/>
    </source>
</evidence>
<comment type="caution">
    <text evidence="9">The sequence shown here is derived from an EMBL/GenBank/DDBJ whole genome shotgun (WGS) entry which is preliminary data.</text>
</comment>
<organism evidence="9 10">
    <name type="scientific">Fibrivirga algicola</name>
    <dbReference type="NCBI Taxonomy" id="2950420"/>
    <lineage>
        <taxon>Bacteria</taxon>
        <taxon>Pseudomonadati</taxon>
        <taxon>Bacteroidota</taxon>
        <taxon>Cytophagia</taxon>
        <taxon>Cytophagales</taxon>
        <taxon>Spirosomataceae</taxon>
        <taxon>Fibrivirga</taxon>
    </lineage>
</organism>
<sequence>MTQRTSFILATGTFLTLTTFFSGCKKENPGNDVARQLQVTRHFADSVGIDTTEFAIAAPQTNIIQAQATLEKLVTEIQYGHKPADQSFTKLTEKVDTSVVGGIVRAKDPSAALASATPPFAPYRSLLAKYNEVKATASPTQLKQIKETLNFYRYLNRFETEKFIVVNIPAARLAVFDKTGKRELPMDVIVGKAAKATPRFNCYLTEIVAYPYWNVPEGIGLKEILPKVQANLSFLDSQNMDVLDARDKPVDPESIDWANVSASNFPYRFRQRSGCNNSLGLIKFVLNGPPAIYLHDTNARELFDQTTDHWRSHGCVRVEKPVELANLVLGSPKFDQGFYNRCLTDQTPSSFKLPAPYPVFVTYNLADVNEQGQLVYYKDVYANQSAMTMR</sequence>
<dbReference type="PROSITE" id="PS51257">
    <property type="entry name" value="PROKAR_LIPOPROTEIN"/>
    <property type="match status" value="1"/>
</dbReference>
<keyword evidence="10" id="KW-1185">Reference proteome</keyword>
<dbReference type="EMBL" id="WAEL01000011">
    <property type="protein sequence ID" value="NID13346.1"/>
    <property type="molecule type" value="Genomic_DNA"/>
</dbReference>
<keyword evidence="6 7" id="KW-0961">Cell wall biogenesis/degradation</keyword>
<reference evidence="10" key="1">
    <citation type="submission" date="2019-09" db="EMBL/GenBank/DDBJ databases">
        <authorList>
            <person name="Jung D.-H."/>
        </authorList>
    </citation>
    <scope>NUCLEOTIDE SEQUENCE [LARGE SCALE GENOMIC DNA]</scope>
    <source>
        <strain evidence="10">JA-25</strain>
    </source>
</reference>
<evidence type="ECO:0000256" key="2">
    <source>
        <dbReference type="ARBA" id="ARBA00005992"/>
    </source>
</evidence>
<dbReference type="PANTHER" id="PTHR41533">
    <property type="entry name" value="L,D-TRANSPEPTIDASE HI_1667-RELATED"/>
    <property type="match status" value="1"/>
</dbReference>
<comment type="similarity">
    <text evidence="2">Belongs to the YkuD family.</text>
</comment>
<evidence type="ECO:0000256" key="5">
    <source>
        <dbReference type="ARBA" id="ARBA00022984"/>
    </source>
</evidence>
<proteinExistence type="inferred from homology"/>
<dbReference type="Proteomes" id="UP000606008">
    <property type="component" value="Unassembled WGS sequence"/>
</dbReference>
<feature type="active site" description="Nucleophile" evidence="7">
    <location>
        <position position="315"/>
    </location>
</feature>
<protein>
    <submittedName>
        <fullName evidence="9">L,D-transpeptidase family protein</fullName>
    </submittedName>
</protein>